<protein>
    <submittedName>
        <fullName evidence="1">Uncharacterized protein</fullName>
    </submittedName>
</protein>
<sequence length="160" mass="18131">MTGLLEHRTFGFGARSCHLGGHWRHVSDRSGRPYLTKAMSELRAGSITDDEWQMLLAEMDALLKDAEAGRLNFDTTYTKGVVCKAASASDVFEARLDLTVTLDGERRLLRLYFSEPDDEEDLLLSLSFRHKRSGRLGLAEQDGHIAEAQERFDSWVRARE</sequence>
<name>A0A3P1VAB7_9ACTO</name>
<dbReference type="OrthoDB" id="3253499at2"/>
<dbReference type="AlphaFoldDB" id="A0A3P1VAB7"/>
<reference evidence="1 2" key="1">
    <citation type="submission" date="2018-11" db="EMBL/GenBank/DDBJ databases">
        <title>Genomes From Bacteria Associated with the Canine Oral Cavity: a Test Case for Automated Genome-Based Taxonomic Assignment.</title>
        <authorList>
            <person name="Coil D.A."/>
            <person name="Jospin G."/>
            <person name="Darling A.E."/>
            <person name="Wallis C."/>
            <person name="Davis I.J."/>
            <person name="Harris S."/>
            <person name="Eisen J.A."/>
            <person name="Holcombe L.J."/>
            <person name="O'Flynn C."/>
        </authorList>
    </citation>
    <scope>NUCLEOTIDE SEQUENCE [LARGE SCALE GENOMIC DNA]</scope>
    <source>
        <strain evidence="1 2">OH5050</strain>
    </source>
</reference>
<proteinExistence type="predicted"/>
<dbReference type="EMBL" id="RQZC01000001">
    <property type="protein sequence ID" value="RRD30698.1"/>
    <property type="molecule type" value="Genomic_DNA"/>
</dbReference>
<organism evidence="1 2">
    <name type="scientific">Actinomyces bowdenii</name>
    <dbReference type="NCBI Taxonomy" id="131109"/>
    <lineage>
        <taxon>Bacteria</taxon>
        <taxon>Bacillati</taxon>
        <taxon>Actinomycetota</taxon>
        <taxon>Actinomycetes</taxon>
        <taxon>Actinomycetales</taxon>
        <taxon>Actinomycetaceae</taxon>
        <taxon>Actinomyces</taxon>
    </lineage>
</organism>
<evidence type="ECO:0000313" key="2">
    <source>
        <dbReference type="Proteomes" id="UP000271272"/>
    </source>
</evidence>
<comment type="caution">
    <text evidence="1">The sequence shown here is derived from an EMBL/GenBank/DDBJ whole genome shotgun (WGS) entry which is preliminary data.</text>
</comment>
<evidence type="ECO:0000313" key="1">
    <source>
        <dbReference type="EMBL" id="RRD30698.1"/>
    </source>
</evidence>
<accession>A0A3P1VAB7</accession>
<dbReference type="Proteomes" id="UP000271272">
    <property type="component" value="Unassembled WGS sequence"/>
</dbReference>
<keyword evidence="2" id="KW-1185">Reference proteome</keyword>
<gene>
    <name evidence="1" type="ORF">EII10_00860</name>
</gene>